<accession>A0ABU9PVN3</accession>
<reference evidence="2 3" key="1">
    <citation type="submission" date="2024-02" db="EMBL/GenBank/DDBJ databases">
        <title>Draft genome sequence of Collimonas sp. strain H4R21, an effective mineral-weathering bacterial strain isolated from the beech rhizosphere.</title>
        <authorList>
            <person name="Morin E."/>
            <person name="Uroz S."/>
            <person name="Leveau J.H.J."/>
            <person name="Kumar R."/>
            <person name="Rey M.W."/>
            <person name="Pham J."/>
        </authorList>
    </citation>
    <scope>NUCLEOTIDE SEQUENCE [LARGE SCALE GENOMIC DNA]</scope>
    <source>
        <strain evidence="2 3">H4R21</strain>
    </source>
</reference>
<dbReference type="EMBL" id="JBANDC010000007">
    <property type="protein sequence ID" value="MEM4988052.1"/>
    <property type="molecule type" value="Genomic_DNA"/>
</dbReference>
<gene>
    <name evidence="2" type="ORF">V8G57_11705</name>
</gene>
<comment type="caution">
    <text evidence="2">The sequence shown here is derived from an EMBL/GenBank/DDBJ whole genome shotgun (WGS) entry which is preliminary data.</text>
</comment>
<evidence type="ECO:0000313" key="2">
    <source>
        <dbReference type="EMBL" id="MEM4988052.1"/>
    </source>
</evidence>
<dbReference type="RefSeq" id="WP_342829543.1">
    <property type="nucleotide sequence ID" value="NZ_JBANDC010000007.1"/>
</dbReference>
<proteinExistence type="predicted"/>
<keyword evidence="3" id="KW-1185">Reference proteome</keyword>
<feature type="region of interest" description="Disordered" evidence="1">
    <location>
        <begin position="1"/>
        <end position="40"/>
    </location>
</feature>
<sequence length="40" mass="4174">MASATGVATAIPLQQSQDRSAEQAQLAHPQEAQPDEALRG</sequence>
<dbReference type="Proteomes" id="UP001495910">
    <property type="component" value="Unassembled WGS sequence"/>
</dbReference>
<evidence type="ECO:0000256" key="1">
    <source>
        <dbReference type="SAM" id="MobiDB-lite"/>
    </source>
</evidence>
<evidence type="ECO:0000313" key="3">
    <source>
        <dbReference type="Proteomes" id="UP001495910"/>
    </source>
</evidence>
<organism evidence="2 3">
    <name type="scientific">Collimonas rhizosphaerae</name>
    <dbReference type="NCBI Taxonomy" id="3126357"/>
    <lineage>
        <taxon>Bacteria</taxon>
        <taxon>Pseudomonadati</taxon>
        <taxon>Pseudomonadota</taxon>
        <taxon>Betaproteobacteria</taxon>
        <taxon>Burkholderiales</taxon>
        <taxon>Oxalobacteraceae</taxon>
        <taxon>Collimonas</taxon>
    </lineage>
</organism>
<protein>
    <submittedName>
        <fullName evidence="2">Uncharacterized protein</fullName>
    </submittedName>
</protein>
<name>A0ABU9PVN3_9BURK</name>